<reference evidence="2 3" key="1">
    <citation type="submission" date="2017-08" db="EMBL/GenBank/DDBJ databases">
        <title>Infants hospitalized years apart are colonized by the same room-sourced microbial strains.</title>
        <authorList>
            <person name="Brooks B."/>
            <person name="Olm M.R."/>
            <person name="Firek B.A."/>
            <person name="Baker R."/>
            <person name="Thomas B.C."/>
            <person name="Morowitz M.J."/>
            <person name="Banfield J.F."/>
        </authorList>
    </citation>
    <scope>NUCLEOTIDE SEQUENCE [LARGE SCALE GENOMIC DNA]</scope>
    <source>
        <strain evidence="2">S2_018_000_R2_104</strain>
    </source>
</reference>
<evidence type="ECO:0000313" key="2">
    <source>
        <dbReference type="EMBL" id="PZO88443.1"/>
    </source>
</evidence>
<evidence type="ECO:0000313" key="3">
    <source>
        <dbReference type="Proteomes" id="UP000249557"/>
    </source>
</evidence>
<dbReference type="Gene3D" id="3.40.50.1820">
    <property type="entry name" value="alpha/beta hydrolase"/>
    <property type="match status" value="1"/>
</dbReference>
<dbReference type="PANTHER" id="PTHR36837:SF2">
    <property type="entry name" value="POLY(3-HYDROXYALKANOATE) POLYMERASE SUBUNIT PHAC"/>
    <property type="match status" value="1"/>
</dbReference>
<evidence type="ECO:0000259" key="1">
    <source>
        <dbReference type="Pfam" id="PF00561"/>
    </source>
</evidence>
<dbReference type="Pfam" id="PF00561">
    <property type="entry name" value="Abhydrolase_1"/>
    <property type="match status" value="1"/>
</dbReference>
<dbReference type="EMBL" id="QFNK01000017">
    <property type="protein sequence ID" value="PZO88443.1"/>
    <property type="molecule type" value="Genomic_DNA"/>
</dbReference>
<gene>
    <name evidence="2" type="ORF">DI626_01755</name>
</gene>
<dbReference type="PANTHER" id="PTHR36837">
    <property type="entry name" value="POLY(3-HYDROXYALKANOATE) POLYMERASE SUBUNIT PHAC"/>
    <property type="match status" value="1"/>
</dbReference>
<dbReference type="SUPFAM" id="SSF53474">
    <property type="entry name" value="alpha/beta-Hydrolases"/>
    <property type="match status" value="1"/>
</dbReference>
<accession>A0A2W5A1K9</accession>
<feature type="domain" description="AB hydrolase-1" evidence="1">
    <location>
        <begin position="105"/>
        <end position="345"/>
    </location>
</feature>
<dbReference type="InterPro" id="IPR029058">
    <property type="entry name" value="AB_hydrolase_fold"/>
</dbReference>
<protein>
    <submittedName>
        <fullName evidence="2">Poly-beta-hydroxybutyrate polymerase</fullName>
    </submittedName>
</protein>
<sequence>MSAQIMMRQGPKPLPFQLGMASLASTGIAGGTQFDAETLQRFFQGIQKYQKHPFKRDMPELDIVWSDGEARLFHAAPEKKKFANPVFLIPSMVNGSEILDLLPGRSLLRFLADEGYDAYLLDWGQAAQDQGQATFDAAVVQRLIPAIEAAGSPVLLLGYCMGGLFAAAVASLRPDLVRGCVMLATPWNFHDTAGALKARLSIMKPMAIPYMTQYARLPESWMQAVFATLDPESSIKKFASFAAMTDEGEAAEMFVAVEDWLNEGVDLPAGIARTCMDEWYERNEPFDGTWTVCGSVIRAQDIKAPTFVIAAKGDKIVPPDSAMAFAQQRAKCDTLLYNGGHISLIAGARAKDEVWRRLSEWFAMQQKP</sequence>
<dbReference type="InterPro" id="IPR051321">
    <property type="entry name" value="PHA/PHB_synthase"/>
</dbReference>
<name>A0A2W5A1K9_9BACT</name>
<dbReference type="AlphaFoldDB" id="A0A2W5A1K9"/>
<proteinExistence type="predicted"/>
<organism evidence="2 3">
    <name type="scientific">Micavibrio aeruginosavorus</name>
    <dbReference type="NCBI Taxonomy" id="349221"/>
    <lineage>
        <taxon>Bacteria</taxon>
        <taxon>Pseudomonadati</taxon>
        <taxon>Bdellovibrionota</taxon>
        <taxon>Bdellovibrionia</taxon>
        <taxon>Bdellovibrionales</taxon>
        <taxon>Pseudobdellovibrionaceae</taxon>
        <taxon>Micavibrio</taxon>
    </lineage>
</organism>
<comment type="caution">
    <text evidence="2">The sequence shown here is derived from an EMBL/GenBank/DDBJ whole genome shotgun (WGS) entry which is preliminary data.</text>
</comment>
<dbReference type="InterPro" id="IPR000073">
    <property type="entry name" value="AB_hydrolase_1"/>
</dbReference>
<dbReference type="Proteomes" id="UP000249557">
    <property type="component" value="Unassembled WGS sequence"/>
</dbReference>